<feature type="compositionally biased region" description="Polar residues" evidence="1">
    <location>
        <begin position="1"/>
        <end position="10"/>
    </location>
</feature>
<feature type="transmembrane region" description="Helical" evidence="2">
    <location>
        <begin position="181"/>
        <end position="200"/>
    </location>
</feature>
<feature type="compositionally biased region" description="Low complexity" evidence="1">
    <location>
        <begin position="11"/>
        <end position="21"/>
    </location>
</feature>
<evidence type="ECO:0000256" key="1">
    <source>
        <dbReference type="SAM" id="MobiDB-lite"/>
    </source>
</evidence>
<feature type="transmembrane region" description="Helical" evidence="2">
    <location>
        <begin position="127"/>
        <end position="145"/>
    </location>
</feature>
<feature type="transmembrane region" description="Helical" evidence="2">
    <location>
        <begin position="48"/>
        <end position="72"/>
    </location>
</feature>
<name>A0ABV3DHR6_9ACTN</name>
<feature type="region of interest" description="Disordered" evidence="1">
    <location>
        <begin position="205"/>
        <end position="252"/>
    </location>
</feature>
<feature type="transmembrane region" description="Helical" evidence="2">
    <location>
        <begin position="102"/>
        <end position="120"/>
    </location>
</feature>
<reference evidence="3 4" key="1">
    <citation type="submission" date="2024-06" db="EMBL/GenBank/DDBJ databases">
        <title>The Natural Products Discovery Center: Release of the First 8490 Sequenced Strains for Exploring Actinobacteria Biosynthetic Diversity.</title>
        <authorList>
            <person name="Kalkreuter E."/>
            <person name="Kautsar S.A."/>
            <person name="Yang D."/>
            <person name="Bader C.D."/>
            <person name="Teijaro C.N."/>
            <person name="Fluegel L."/>
            <person name="Davis C.M."/>
            <person name="Simpson J.R."/>
            <person name="Lauterbach L."/>
            <person name="Steele A.D."/>
            <person name="Gui C."/>
            <person name="Meng S."/>
            <person name="Li G."/>
            <person name="Viehrig K."/>
            <person name="Ye F."/>
            <person name="Su P."/>
            <person name="Kiefer A.F."/>
            <person name="Nichols A."/>
            <person name="Cepeda A.J."/>
            <person name="Yan W."/>
            <person name="Fan B."/>
            <person name="Jiang Y."/>
            <person name="Adhikari A."/>
            <person name="Zheng C.-J."/>
            <person name="Schuster L."/>
            <person name="Cowan T.M."/>
            <person name="Smanski M.J."/>
            <person name="Chevrette M.G."/>
            <person name="De Carvalho L.P.S."/>
            <person name="Shen B."/>
        </authorList>
    </citation>
    <scope>NUCLEOTIDE SEQUENCE [LARGE SCALE GENOMIC DNA]</scope>
    <source>
        <strain evidence="3 4">NPDC048946</strain>
    </source>
</reference>
<proteinExistence type="predicted"/>
<evidence type="ECO:0000256" key="2">
    <source>
        <dbReference type="SAM" id="Phobius"/>
    </source>
</evidence>
<keyword evidence="4" id="KW-1185">Reference proteome</keyword>
<comment type="caution">
    <text evidence="3">The sequence shown here is derived from an EMBL/GenBank/DDBJ whole genome shotgun (WGS) entry which is preliminary data.</text>
</comment>
<keyword evidence="2" id="KW-0812">Transmembrane</keyword>
<protein>
    <recommendedName>
        <fullName evidence="5">DUF2567 domain-containing protein</fullName>
    </recommendedName>
</protein>
<accession>A0ABV3DHR6</accession>
<dbReference type="Proteomes" id="UP001551482">
    <property type="component" value="Unassembled WGS sequence"/>
</dbReference>
<dbReference type="RefSeq" id="WP_358353134.1">
    <property type="nucleotide sequence ID" value="NZ_JBEZFP010000027.1"/>
</dbReference>
<dbReference type="EMBL" id="JBEZFP010000027">
    <property type="protein sequence ID" value="MEU8134464.1"/>
    <property type="molecule type" value="Genomic_DNA"/>
</dbReference>
<feature type="region of interest" description="Disordered" evidence="1">
    <location>
        <begin position="1"/>
        <end position="39"/>
    </location>
</feature>
<evidence type="ECO:0000313" key="4">
    <source>
        <dbReference type="Proteomes" id="UP001551482"/>
    </source>
</evidence>
<keyword evidence="2" id="KW-1133">Transmembrane helix</keyword>
<sequence>MTSPWQFDQNSAAAPSAALPAHPQGPGQSANDSNDSKESGWDAARGDVIAGGIVFGTCLLLGVAAGALWYAIAPDIPKIIVDHLEYLRPSAPPEAEIARDGWFALIGSVVGLVLAILAFWKGRKYGIGVAIGLGAGGMLGSYIAYKVGGALGPDTFGEQLLARDGRIEFEEPLRIQAKGVLYLWPMASVILFLCLTAGFGPRDRTPKGFPWPPQQQGQMQPHAQSQMPYAAPPTPGTAPGSAAGPDLTKRSD</sequence>
<organism evidence="3 4">
    <name type="scientific">Streptodolium elevatio</name>
    <dbReference type="NCBI Taxonomy" id="3157996"/>
    <lineage>
        <taxon>Bacteria</taxon>
        <taxon>Bacillati</taxon>
        <taxon>Actinomycetota</taxon>
        <taxon>Actinomycetes</taxon>
        <taxon>Kitasatosporales</taxon>
        <taxon>Streptomycetaceae</taxon>
        <taxon>Streptodolium</taxon>
    </lineage>
</organism>
<feature type="compositionally biased region" description="Low complexity" evidence="1">
    <location>
        <begin position="214"/>
        <end position="226"/>
    </location>
</feature>
<evidence type="ECO:0008006" key="5">
    <source>
        <dbReference type="Google" id="ProtNLM"/>
    </source>
</evidence>
<gene>
    <name evidence="3" type="ORF">AB0C36_13235</name>
</gene>
<evidence type="ECO:0000313" key="3">
    <source>
        <dbReference type="EMBL" id="MEU8134464.1"/>
    </source>
</evidence>
<keyword evidence="2" id="KW-0472">Membrane</keyword>